<dbReference type="Pfam" id="PF00855">
    <property type="entry name" value="PWWP"/>
    <property type="match status" value="1"/>
</dbReference>
<evidence type="ECO:0000313" key="4">
    <source>
        <dbReference type="Proteomes" id="UP000257109"/>
    </source>
</evidence>
<name>A0A371E9B1_MUCPR</name>
<evidence type="ECO:0000256" key="1">
    <source>
        <dbReference type="SAM" id="MobiDB-lite"/>
    </source>
</evidence>
<dbReference type="Proteomes" id="UP000257109">
    <property type="component" value="Unassembled WGS sequence"/>
</dbReference>
<feature type="region of interest" description="Disordered" evidence="1">
    <location>
        <begin position="241"/>
        <end position="263"/>
    </location>
</feature>
<accession>A0A371E9B1</accession>
<dbReference type="OrthoDB" id="62853at2759"/>
<dbReference type="InterPro" id="IPR000313">
    <property type="entry name" value="PWWP_dom"/>
</dbReference>
<dbReference type="CDD" id="cd05162">
    <property type="entry name" value="PWWP"/>
    <property type="match status" value="1"/>
</dbReference>
<dbReference type="SMART" id="SM00293">
    <property type="entry name" value="PWWP"/>
    <property type="match status" value="1"/>
</dbReference>
<feature type="region of interest" description="Disordered" evidence="1">
    <location>
        <begin position="287"/>
        <end position="307"/>
    </location>
</feature>
<comment type="caution">
    <text evidence="3">The sequence shown here is derived from an EMBL/GenBank/DDBJ whole genome shotgun (WGS) entry which is preliminary data.</text>
</comment>
<dbReference type="GO" id="GO:0016301">
    <property type="term" value="F:kinase activity"/>
    <property type="evidence" value="ECO:0007669"/>
    <property type="project" value="UniProtKB-KW"/>
</dbReference>
<evidence type="ECO:0000313" key="3">
    <source>
        <dbReference type="EMBL" id="RDX62607.1"/>
    </source>
</evidence>
<dbReference type="PROSITE" id="PS50812">
    <property type="entry name" value="PWWP"/>
    <property type="match status" value="1"/>
</dbReference>
<reference evidence="3" key="1">
    <citation type="submission" date="2018-05" db="EMBL/GenBank/DDBJ databases">
        <title>Draft genome of Mucuna pruriens seed.</title>
        <authorList>
            <person name="Nnadi N.E."/>
            <person name="Vos R."/>
            <person name="Hasami M.H."/>
            <person name="Devisetty U.K."/>
            <person name="Aguiy J.C."/>
        </authorList>
    </citation>
    <scope>NUCLEOTIDE SEQUENCE [LARGE SCALE GENOMIC DNA]</scope>
    <source>
        <strain evidence="3">JCA_2017</strain>
    </source>
</reference>
<dbReference type="PANTHER" id="PTHR42851">
    <property type="entry name" value="ALDOLASE-RELATED"/>
    <property type="match status" value="1"/>
</dbReference>
<dbReference type="Gene3D" id="2.30.30.140">
    <property type="match status" value="1"/>
</dbReference>
<sequence>MGIGESDNMVRVSSPMPESDSMVQGSEQEKEVSEVVGGLRSGEGGCGVPENGDGFSSIENQGLGDDGVVEVVKSGNGSVLETNVSVPSENACQVLADSEMDGVSSWLKMQESVIGTVFSSDGSEKLECDFASEKLDYVYASDGRVAEGAILSVDSFFGIGGEERRNEGESIEEVKDEDCGGNVANIGPENRVAEAATLSVDDLVGLGGEEERKTQDCEGNTVTVTFQSSVAEATILSVDGSIGFGGEGGGDGRKGEEKEKDEDCDGKILTIATSESRVVEAAVSSVDSLVGGKDGQDGGEKEGAKTDEDCDCNIATNTSENRVDEAAVVSVEGTGGEGGGEVEVCDGNLVTVEVPISETIKKVDVEPEDMNEGYGVAVGDFVWGRIESHPWWPGRVYDPSDASHMALKVKQKNRLLVAYFGDGTFGWCHPSQLKPFEENFDDMIKQSGSIAFVNAVKEAANEVGRVLYTKMSHPFANRTGSESTLPLVKNSGIKEGVLVPENGIQKFLDVPIEPTKLLSHVKQVAQIIDFASILEVEILKAELSAFYQSKGGYKLPNYMDPQPVPGVEDSLMDETVAVGSNKSTVEAPVQGPFEEDCYTLPGSPKYDEVGHSEGISGNISNHRRKQKSIAEIMGEDRDVHTENRVGGAADEMVKAIGSNGGKKRKGSENGMASKPVQKKKELLLDTVEDVSSADNDGKENSNIGTLMQSKEKKEAFGNEIDEGKSEERNGKGYLSRERKKSKYLSPPFTTSGRGKREENIEIESLKVSRKAKVTQRRAGAADPQSLPVYKGRFFDSSNYQTQEEDGKKTVDPKKIQVPVEEVLSQIQSAAISPQIPKEGISLDQFVNFAYVFRSSVYSEGSLREVFDEKQAGRKRKEPESEHGMLEDPNQSSPKQNSEPKRRRKETDPGALLIVSFWAGSTMPSTSDLISVYSKFGALNEAETNMFRANYTAKVSFLRTCDAENALHHSENNNPFGSDVTFRLQYLSDGSKSSQQVRSKRKPLPAAATASVSASQGSEASKLLFIKHKLQGITSMLEESGDKSPDMMAKLESEMKALLEDVNKMIEASLSIGNLSSILVSNKISVINRVRWSLICLAFDRNDRAFSMLPAKFTHSANKNPAEHGQDLGYPQPEDQALLVSLHDILLLWDHPALSMLDRAPINISTFRLWRRVL</sequence>
<feature type="region of interest" description="Disordered" evidence="1">
    <location>
        <begin position="868"/>
        <end position="906"/>
    </location>
</feature>
<dbReference type="EMBL" id="QJKJ01015385">
    <property type="protein sequence ID" value="RDX62607.1"/>
    <property type="molecule type" value="Genomic_DNA"/>
</dbReference>
<keyword evidence="3" id="KW-0418">Kinase</keyword>
<feature type="compositionally biased region" description="Basic and acidic residues" evidence="1">
    <location>
        <begin position="294"/>
        <end position="307"/>
    </location>
</feature>
<feature type="non-terminal residue" evidence="3">
    <location>
        <position position="1"/>
    </location>
</feature>
<keyword evidence="3" id="KW-0808">Transferase</keyword>
<feature type="region of interest" description="Disordered" evidence="1">
    <location>
        <begin position="990"/>
        <end position="1010"/>
    </location>
</feature>
<dbReference type="STRING" id="157652.A0A371E9B1"/>
<dbReference type="SUPFAM" id="SSF63748">
    <property type="entry name" value="Tudor/PWWP/MBT"/>
    <property type="match status" value="1"/>
</dbReference>
<dbReference type="AlphaFoldDB" id="A0A371E9B1"/>
<dbReference type="PANTHER" id="PTHR42851:SF12">
    <property type="entry name" value="PWWP DOMAIN PROTEIN"/>
    <property type="match status" value="1"/>
</dbReference>
<feature type="region of interest" description="Disordered" evidence="1">
    <location>
        <begin position="657"/>
        <end position="757"/>
    </location>
</feature>
<dbReference type="InterPro" id="IPR053063">
    <property type="entry name" value="PWWP_domain_containing_PDP"/>
</dbReference>
<gene>
    <name evidence="3" type="primary">ATM</name>
    <name evidence="3" type="ORF">CR513_59040</name>
</gene>
<feature type="domain" description="PWWP" evidence="2">
    <location>
        <begin position="378"/>
        <end position="439"/>
    </location>
</feature>
<proteinExistence type="predicted"/>
<keyword evidence="4" id="KW-1185">Reference proteome</keyword>
<feature type="compositionally biased region" description="Basic and acidic residues" evidence="1">
    <location>
        <begin position="709"/>
        <end position="736"/>
    </location>
</feature>
<evidence type="ECO:0000259" key="2">
    <source>
        <dbReference type="PROSITE" id="PS50812"/>
    </source>
</evidence>
<feature type="compositionally biased region" description="Basic and acidic residues" evidence="1">
    <location>
        <begin position="868"/>
        <end position="885"/>
    </location>
</feature>
<feature type="region of interest" description="Disordered" evidence="1">
    <location>
        <begin position="1"/>
        <end position="50"/>
    </location>
</feature>
<protein>
    <submittedName>
        <fullName evidence="3">Serine/threonine-protein kinase ATM</fullName>
    </submittedName>
</protein>
<organism evidence="3 4">
    <name type="scientific">Mucuna pruriens</name>
    <name type="common">Velvet bean</name>
    <name type="synonym">Dolichos pruriens</name>
    <dbReference type="NCBI Taxonomy" id="157652"/>
    <lineage>
        <taxon>Eukaryota</taxon>
        <taxon>Viridiplantae</taxon>
        <taxon>Streptophyta</taxon>
        <taxon>Embryophyta</taxon>
        <taxon>Tracheophyta</taxon>
        <taxon>Spermatophyta</taxon>
        <taxon>Magnoliopsida</taxon>
        <taxon>eudicotyledons</taxon>
        <taxon>Gunneridae</taxon>
        <taxon>Pentapetalae</taxon>
        <taxon>rosids</taxon>
        <taxon>fabids</taxon>
        <taxon>Fabales</taxon>
        <taxon>Fabaceae</taxon>
        <taxon>Papilionoideae</taxon>
        <taxon>50 kb inversion clade</taxon>
        <taxon>NPAAA clade</taxon>
        <taxon>indigoferoid/millettioid clade</taxon>
        <taxon>Phaseoleae</taxon>
        <taxon>Mucuna</taxon>
    </lineage>
</organism>